<dbReference type="AlphaFoldDB" id="A0A845GIC0"/>
<feature type="modified residue" description="4-aspartylphosphate" evidence="3">
    <location>
        <position position="68"/>
    </location>
</feature>
<dbReference type="SMART" id="SM00267">
    <property type="entry name" value="GGDEF"/>
    <property type="match status" value="1"/>
</dbReference>
<dbReference type="InterPro" id="IPR011006">
    <property type="entry name" value="CheY-like_superfamily"/>
</dbReference>
<dbReference type="InterPro" id="IPR050469">
    <property type="entry name" value="Diguanylate_Cyclase"/>
</dbReference>
<dbReference type="GO" id="GO:0005886">
    <property type="term" value="C:plasma membrane"/>
    <property type="evidence" value="ECO:0007669"/>
    <property type="project" value="TreeGrafter"/>
</dbReference>
<dbReference type="InterPro" id="IPR029787">
    <property type="entry name" value="Nucleotide_cyclase"/>
</dbReference>
<comment type="catalytic activity">
    <reaction evidence="2">
        <text>2 GTP = 3',3'-c-di-GMP + 2 diphosphate</text>
        <dbReference type="Rhea" id="RHEA:24898"/>
        <dbReference type="ChEBI" id="CHEBI:33019"/>
        <dbReference type="ChEBI" id="CHEBI:37565"/>
        <dbReference type="ChEBI" id="CHEBI:58805"/>
        <dbReference type="EC" id="2.7.7.65"/>
    </reaction>
</comment>
<comment type="caution">
    <text evidence="6">The sequence shown here is derived from an EMBL/GenBank/DDBJ whole genome shotgun (WGS) entry which is preliminary data.</text>
</comment>
<reference evidence="6" key="1">
    <citation type="submission" date="2019-12" db="EMBL/GenBank/DDBJ databases">
        <title>Novel species isolated from a subtropical stream in China.</title>
        <authorList>
            <person name="Lu H."/>
        </authorList>
    </citation>
    <scope>NUCLEOTIDE SEQUENCE [LARGE SCALE GENOMIC DNA]</scope>
    <source>
        <strain evidence="6">FT81W</strain>
    </source>
</reference>
<dbReference type="GO" id="GO:0000160">
    <property type="term" value="P:phosphorelay signal transduction system"/>
    <property type="evidence" value="ECO:0007669"/>
    <property type="project" value="InterPro"/>
</dbReference>
<name>A0A845GIC0_9BURK</name>
<dbReference type="FunFam" id="3.30.70.270:FF:000001">
    <property type="entry name" value="Diguanylate cyclase domain protein"/>
    <property type="match status" value="1"/>
</dbReference>
<dbReference type="GO" id="GO:0052621">
    <property type="term" value="F:diguanylate cyclase activity"/>
    <property type="evidence" value="ECO:0007669"/>
    <property type="project" value="UniProtKB-EC"/>
</dbReference>
<dbReference type="PANTHER" id="PTHR45138:SF9">
    <property type="entry name" value="DIGUANYLATE CYCLASE DGCM-RELATED"/>
    <property type="match status" value="1"/>
</dbReference>
<evidence type="ECO:0000313" key="6">
    <source>
        <dbReference type="EMBL" id="MYM92517.1"/>
    </source>
</evidence>
<evidence type="ECO:0000256" key="2">
    <source>
        <dbReference type="ARBA" id="ARBA00034247"/>
    </source>
</evidence>
<gene>
    <name evidence="6" type="ORF">GTP90_01425</name>
</gene>
<dbReference type="InterPro" id="IPR043128">
    <property type="entry name" value="Rev_trsase/Diguanyl_cyclase"/>
</dbReference>
<dbReference type="GO" id="GO:0043709">
    <property type="term" value="P:cell adhesion involved in single-species biofilm formation"/>
    <property type="evidence" value="ECO:0007669"/>
    <property type="project" value="TreeGrafter"/>
</dbReference>
<dbReference type="NCBIfam" id="TIGR00254">
    <property type="entry name" value="GGDEF"/>
    <property type="match status" value="1"/>
</dbReference>
<feature type="domain" description="GGDEF" evidence="5">
    <location>
        <begin position="178"/>
        <end position="315"/>
    </location>
</feature>
<protein>
    <recommendedName>
        <fullName evidence="1">diguanylate cyclase</fullName>
        <ecNumber evidence="1">2.7.7.65</ecNumber>
    </recommendedName>
</protein>
<dbReference type="InterPro" id="IPR001789">
    <property type="entry name" value="Sig_transdc_resp-reg_receiver"/>
</dbReference>
<dbReference type="EC" id="2.7.7.65" evidence="1"/>
<dbReference type="SUPFAM" id="SSF55073">
    <property type="entry name" value="Nucleotide cyclase"/>
    <property type="match status" value="1"/>
</dbReference>
<sequence>MTLPPAPLPFASGDHTPMPRLLIVDDQPINIHAMHQIFAGNYQVFMATSGRQAIEFCRLSPPDLVLMDVMMPDMDGLEACRQLKQMAATRDIPVIFVTTGDKPEHENACWEAGGVDFVAKPVNPLTLRNRVRVHLTLKLQSDRLREMAFVDGLTGVANRRYFDERLAREWRHDARHLQPLSLVMVDVDFFKRYNDQYGHLAGDDCLRRIAGALKLALNRPYDLVARYGGEEFVCLLPATTLDGALNIAQALGQAVATLGLEHAGSELGGHVTISLGVASTVPQHELPPETLIQCADKQLYLAKNSGRARACGTTLSTPANTGP</sequence>
<keyword evidence="3" id="KW-0597">Phosphoprotein</keyword>
<accession>A0A845GIC0</accession>
<evidence type="ECO:0000313" key="7">
    <source>
        <dbReference type="Proteomes" id="UP000447355"/>
    </source>
</evidence>
<dbReference type="SMART" id="SM00448">
    <property type="entry name" value="REC"/>
    <property type="match status" value="1"/>
</dbReference>
<dbReference type="PROSITE" id="PS50887">
    <property type="entry name" value="GGDEF"/>
    <property type="match status" value="1"/>
</dbReference>
<evidence type="ECO:0000259" key="4">
    <source>
        <dbReference type="PROSITE" id="PS50110"/>
    </source>
</evidence>
<dbReference type="PROSITE" id="PS50110">
    <property type="entry name" value="RESPONSE_REGULATORY"/>
    <property type="match status" value="1"/>
</dbReference>
<dbReference type="PANTHER" id="PTHR45138">
    <property type="entry name" value="REGULATORY COMPONENTS OF SENSORY TRANSDUCTION SYSTEM"/>
    <property type="match status" value="1"/>
</dbReference>
<evidence type="ECO:0000256" key="1">
    <source>
        <dbReference type="ARBA" id="ARBA00012528"/>
    </source>
</evidence>
<feature type="domain" description="Response regulatory" evidence="4">
    <location>
        <begin position="20"/>
        <end position="135"/>
    </location>
</feature>
<evidence type="ECO:0000259" key="5">
    <source>
        <dbReference type="PROSITE" id="PS50887"/>
    </source>
</evidence>
<dbReference type="RefSeq" id="WP_161081782.1">
    <property type="nucleotide sequence ID" value="NZ_WWCX01000001.1"/>
</dbReference>
<proteinExistence type="predicted"/>
<dbReference type="GO" id="GO:1902201">
    <property type="term" value="P:negative regulation of bacterial-type flagellum-dependent cell motility"/>
    <property type="evidence" value="ECO:0007669"/>
    <property type="project" value="TreeGrafter"/>
</dbReference>
<dbReference type="Gene3D" id="3.40.50.2300">
    <property type="match status" value="1"/>
</dbReference>
<dbReference type="EMBL" id="WWCX01000001">
    <property type="protein sequence ID" value="MYM92517.1"/>
    <property type="molecule type" value="Genomic_DNA"/>
</dbReference>
<dbReference type="CDD" id="cd01949">
    <property type="entry name" value="GGDEF"/>
    <property type="match status" value="1"/>
</dbReference>
<dbReference type="Gene3D" id="3.30.70.270">
    <property type="match status" value="1"/>
</dbReference>
<dbReference type="Pfam" id="PF00990">
    <property type="entry name" value="GGDEF"/>
    <property type="match status" value="1"/>
</dbReference>
<evidence type="ECO:0000256" key="3">
    <source>
        <dbReference type="PROSITE-ProRule" id="PRU00169"/>
    </source>
</evidence>
<dbReference type="Pfam" id="PF00072">
    <property type="entry name" value="Response_reg"/>
    <property type="match status" value="1"/>
</dbReference>
<dbReference type="InterPro" id="IPR000160">
    <property type="entry name" value="GGDEF_dom"/>
</dbReference>
<organism evidence="6 7">
    <name type="scientific">Duganella vulcania</name>
    <dbReference type="NCBI Taxonomy" id="2692166"/>
    <lineage>
        <taxon>Bacteria</taxon>
        <taxon>Pseudomonadati</taxon>
        <taxon>Pseudomonadota</taxon>
        <taxon>Betaproteobacteria</taxon>
        <taxon>Burkholderiales</taxon>
        <taxon>Oxalobacteraceae</taxon>
        <taxon>Telluria group</taxon>
        <taxon>Duganella</taxon>
    </lineage>
</organism>
<dbReference type="Proteomes" id="UP000447355">
    <property type="component" value="Unassembled WGS sequence"/>
</dbReference>
<dbReference type="SUPFAM" id="SSF52172">
    <property type="entry name" value="CheY-like"/>
    <property type="match status" value="1"/>
</dbReference>